<dbReference type="Pfam" id="PF18726">
    <property type="entry name" value="HEPN_SAV_6107"/>
    <property type="match status" value="1"/>
</dbReference>
<reference evidence="3" key="1">
    <citation type="submission" date="2024-05" db="EMBL/GenBank/DDBJ databases">
        <authorList>
            <person name="Cai S.Y."/>
            <person name="Jin L.M."/>
            <person name="Li H.R."/>
        </authorList>
    </citation>
    <scope>NUCLEOTIDE SEQUENCE</scope>
    <source>
        <strain evidence="3">A5-74</strain>
    </source>
</reference>
<dbReference type="EMBL" id="CP159218">
    <property type="protein sequence ID" value="XCG62438.1"/>
    <property type="molecule type" value="Genomic_DNA"/>
</dbReference>
<organism evidence="3">
    <name type="scientific">Nakamurella sp. A5-74</name>
    <dbReference type="NCBI Taxonomy" id="3158264"/>
    <lineage>
        <taxon>Bacteria</taxon>
        <taxon>Bacillati</taxon>
        <taxon>Actinomycetota</taxon>
        <taxon>Actinomycetes</taxon>
        <taxon>Nakamurellales</taxon>
        <taxon>Nakamurellaceae</taxon>
        <taxon>Nakamurella</taxon>
    </lineage>
</organism>
<accession>A0AAU8DJW0</accession>
<dbReference type="AlphaFoldDB" id="A0AAU8DJW0"/>
<feature type="region of interest" description="Disordered" evidence="1">
    <location>
        <begin position="1"/>
        <end position="43"/>
    </location>
</feature>
<feature type="domain" description="SAV-6107-like HEPN" evidence="2">
    <location>
        <begin position="57"/>
        <end position="170"/>
    </location>
</feature>
<gene>
    <name evidence="3" type="ORF">ABLG96_14410</name>
</gene>
<evidence type="ECO:0000256" key="1">
    <source>
        <dbReference type="SAM" id="MobiDB-lite"/>
    </source>
</evidence>
<dbReference type="InterPro" id="IPR040891">
    <property type="entry name" value="HEPN_SAV_6107"/>
</dbReference>
<protein>
    <submittedName>
        <fullName evidence="3">SAV_6107 family HEPN domain-containing protein</fullName>
    </submittedName>
</protein>
<sequence length="181" mass="18613">MVTRSSSRAESSTQNRGPGRGRRTASRPSPSGPAGGPVGQAAARELIADAGRGLGSAIRATGTADRYAAAHLAGLRAAAALLAVRASPSSGRTAASASNAARVRPSRAGGRGNVWDLLERVAPELAEWAAFYRAGIGKRQLAEAGIGRAIGVRETDDLIRQTGEFIDLVESLISARQDRSG</sequence>
<dbReference type="RefSeq" id="WP_353648053.1">
    <property type="nucleotide sequence ID" value="NZ_CP159218.1"/>
</dbReference>
<evidence type="ECO:0000259" key="2">
    <source>
        <dbReference type="Pfam" id="PF18726"/>
    </source>
</evidence>
<feature type="compositionally biased region" description="Polar residues" evidence="1">
    <location>
        <begin position="1"/>
        <end position="15"/>
    </location>
</feature>
<proteinExistence type="predicted"/>
<evidence type="ECO:0000313" key="3">
    <source>
        <dbReference type="EMBL" id="XCG62438.1"/>
    </source>
</evidence>
<name>A0AAU8DJW0_9ACTN</name>